<dbReference type="GO" id="GO:0006979">
    <property type="term" value="P:response to oxidative stress"/>
    <property type="evidence" value="ECO:0007669"/>
    <property type="project" value="TreeGrafter"/>
</dbReference>
<dbReference type="InterPro" id="IPR016084">
    <property type="entry name" value="Haem_Oase-like_multi-hlx"/>
</dbReference>
<dbReference type="Proteomes" id="UP000630594">
    <property type="component" value="Unassembled WGS sequence"/>
</dbReference>
<dbReference type="PRINTS" id="PR00088">
    <property type="entry name" value="HAEMOXYGNASE"/>
</dbReference>
<dbReference type="PIRSF" id="PIRSF000343">
    <property type="entry name" value="Haem_Oase"/>
    <property type="match status" value="1"/>
</dbReference>
<proteinExistence type="predicted"/>
<dbReference type="GO" id="GO:0006788">
    <property type="term" value="P:heme oxidation"/>
    <property type="evidence" value="ECO:0007669"/>
    <property type="project" value="InterPro"/>
</dbReference>
<evidence type="ECO:0000313" key="7">
    <source>
        <dbReference type="EMBL" id="QCC77897.1"/>
    </source>
</evidence>
<evidence type="ECO:0000313" key="9">
    <source>
        <dbReference type="Proteomes" id="UP000630594"/>
    </source>
</evidence>
<sequence length="219" mass="23994">MTITEQATVPLSVAFKKGSQDLHDQAEAATFIDDLMNGKVNLAGYVNYLKSLRVVYAALEEVARDNATDPIVAVMHDPALERLASIEADIEALSTGAPEESLCQHEAATAYAADIHAASGNAPAIVAHHYTRYLGDLSGGLAIGKILDRTFGLEGRGLAMYHFEDIKAKVYKENYRERLDHLPLDDAQRAEAVREVQSAFRHNQSVFAELGQHLASYQR</sequence>
<evidence type="ECO:0000313" key="6">
    <source>
        <dbReference type="EMBL" id="GGD27326.1"/>
    </source>
</evidence>
<feature type="binding site" description="axial binding residue" evidence="5">
    <location>
        <position position="23"/>
    </location>
    <ligand>
        <name>heme b</name>
        <dbReference type="ChEBI" id="CHEBI:60344"/>
    </ligand>
    <ligandPart>
        <name>Fe</name>
        <dbReference type="ChEBI" id="CHEBI:18248"/>
    </ligandPart>
</feature>
<name>A0A4V1CWN6_9ACTN</name>
<keyword evidence="2 5" id="KW-0479">Metal-binding</keyword>
<feature type="binding site" evidence="4">
    <location>
        <position position="130"/>
    </location>
    <ligand>
        <name>heme b</name>
        <dbReference type="ChEBI" id="CHEBI:60344"/>
    </ligand>
</feature>
<dbReference type="KEGG" id="ndp:E2C04_13165"/>
<dbReference type="CDD" id="cd19165">
    <property type="entry name" value="HemeO"/>
    <property type="match status" value="1"/>
</dbReference>
<dbReference type="EMBL" id="BMCK01000005">
    <property type="protein sequence ID" value="GGD27326.1"/>
    <property type="molecule type" value="Genomic_DNA"/>
</dbReference>
<keyword evidence="3 5" id="KW-0408">Iron</keyword>
<reference evidence="9" key="3">
    <citation type="journal article" date="2019" name="Int. J. Syst. Evol. Microbiol.">
        <title>The Global Catalogue of Microorganisms (GCM) 10K type strain sequencing project: providing services to taxonomists for standard genome sequencing and annotation.</title>
        <authorList>
            <consortium name="The Broad Institute Genomics Platform"/>
            <consortium name="The Broad Institute Genome Sequencing Center for Infectious Disease"/>
            <person name="Wu L."/>
            <person name="Ma J."/>
        </authorList>
    </citation>
    <scope>NUCLEOTIDE SEQUENCE [LARGE SCALE GENOMIC DNA]</scope>
    <source>
        <strain evidence="9">CCM 7403</strain>
    </source>
</reference>
<dbReference type="GO" id="GO:0004392">
    <property type="term" value="F:heme oxygenase (decyclizing) activity"/>
    <property type="evidence" value="ECO:0007669"/>
    <property type="project" value="InterPro"/>
</dbReference>
<dbReference type="OrthoDB" id="5493802at2"/>
<dbReference type="Gene3D" id="1.20.910.10">
    <property type="entry name" value="Heme oxygenase-like"/>
    <property type="match status" value="1"/>
</dbReference>
<feature type="binding site" evidence="4">
    <location>
        <position position="176"/>
    </location>
    <ligand>
        <name>heme b</name>
        <dbReference type="ChEBI" id="CHEBI:60344"/>
    </ligand>
</feature>
<dbReference type="Proteomes" id="UP000297025">
    <property type="component" value="Chromosome"/>
</dbReference>
<reference evidence="6" key="2">
    <citation type="journal article" date="2014" name="Int. J. Syst. Evol. Microbiol.">
        <title>Complete genome of a new Firmicutes species belonging to the dominant human colonic microbiota ('Ruminococcus bicirculans') reveals two chromosomes and a selective capacity to utilize plant glucans.</title>
        <authorList>
            <consortium name="NISC Comparative Sequencing Program"/>
            <person name="Wegmann U."/>
            <person name="Louis P."/>
            <person name="Goesmann A."/>
            <person name="Henrissat B."/>
            <person name="Duncan S.H."/>
            <person name="Flint H.J."/>
        </authorList>
    </citation>
    <scope>NUCLEOTIDE SEQUENCE</scope>
    <source>
        <strain evidence="6">CCM 7403</strain>
    </source>
</reference>
<keyword evidence="9" id="KW-1185">Reference proteome</keyword>
<evidence type="ECO:0000256" key="2">
    <source>
        <dbReference type="ARBA" id="ARBA00022723"/>
    </source>
</evidence>
<keyword evidence="1 4" id="KW-0349">Heme</keyword>
<dbReference type="EMBL" id="CP038462">
    <property type="protein sequence ID" value="QCC77897.1"/>
    <property type="molecule type" value="Genomic_DNA"/>
</dbReference>
<dbReference type="SUPFAM" id="SSF48613">
    <property type="entry name" value="Heme oxygenase-like"/>
    <property type="match status" value="1"/>
</dbReference>
<reference evidence="7 8" key="1">
    <citation type="journal article" date="2008" name="Int. J. Syst. Evol. Microbiol.">
        <title>Nocardioides daphniae sp. nov., isolated from Daphnia cucullata (Crustacea: Cladocera).</title>
        <authorList>
            <person name="Toth E.M."/>
            <person name="Keki Z."/>
            <person name="Homonnay Z.G."/>
            <person name="Borsodi A.K."/>
            <person name="Marialigeti K."/>
            <person name="Schumann P."/>
        </authorList>
    </citation>
    <scope>NUCLEOTIDE SEQUENCE [LARGE SCALE GENOMIC DNA]</scope>
    <source>
        <strain evidence="7 8">JCM 16608</strain>
    </source>
</reference>
<dbReference type="InterPro" id="IPR016053">
    <property type="entry name" value="Haem_Oase-like"/>
</dbReference>
<dbReference type="AlphaFoldDB" id="A0A4V1CWN6"/>
<protein>
    <submittedName>
        <fullName evidence="6 7">Heme oxygenase</fullName>
    </submittedName>
</protein>
<dbReference type="PANTHER" id="PTHR10720">
    <property type="entry name" value="HEME OXYGENASE"/>
    <property type="match status" value="1"/>
</dbReference>
<organism evidence="7 8">
    <name type="scientific">Nocardioides daphniae</name>
    <dbReference type="NCBI Taxonomy" id="402297"/>
    <lineage>
        <taxon>Bacteria</taxon>
        <taxon>Bacillati</taxon>
        <taxon>Actinomycetota</taxon>
        <taxon>Actinomycetes</taxon>
        <taxon>Propionibacteriales</taxon>
        <taxon>Nocardioidaceae</taxon>
        <taxon>Nocardioides</taxon>
    </lineage>
</organism>
<dbReference type="GO" id="GO:0046872">
    <property type="term" value="F:metal ion binding"/>
    <property type="evidence" value="ECO:0007669"/>
    <property type="project" value="UniProtKB-KW"/>
</dbReference>
<evidence type="ECO:0000256" key="4">
    <source>
        <dbReference type="PIRSR" id="PIRSR000343-1"/>
    </source>
</evidence>
<evidence type="ECO:0000313" key="8">
    <source>
        <dbReference type="Proteomes" id="UP000297025"/>
    </source>
</evidence>
<dbReference type="GO" id="GO:0042167">
    <property type="term" value="P:heme catabolic process"/>
    <property type="evidence" value="ECO:0007669"/>
    <property type="project" value="TreeGrafter"/>
</dbReference>
<dbReference type="RefSeq" id="WP_135832940.1">
    <property type="nucleotide sequence ID" value="NZ_BMCK01000005.1"/>
</dbReference>
<dbReference type="InterPro" id="IPR002051">
    <property type="entry name" value="Haem_Oase"/>
</dbReference>
<accession>A0A4V1CWN6</accession>
<evidence type="ECO:0000256" key="5">
    <source>
        <dbReference type="PIRSR" id="PIRSR000343-2"/>
    </source>
</evidence>
<reference evidence="7" key="4">
    <citation type="submission" date="2019-03" db="EMBL/GenBank/DDBJ databases">
        <authorList>
            <person name="Huang Y."/>
        </authorList>
    </citation>
    <scope>NUCLEOTIDE SEQUENCE</scope>
    <source>
        <strain evidence="7">JCM 16608</strain>
    </source>
</reference>
<feature type="binding site" evidence="4">
    <location>
        <position position="16"/>
    </location>
    <ligand>
        <name>heme b</name>
        <dbReference type="ChEBI" id="CHEBI:60344"/>
    </ligand>
</feature>
<gene>
    <name evidence="7" type="ORF">E2C04_13165</name>
    <name evidence="6" type="ORF">GCM10007231_28440</name>
</gene>
<evidence type="ECO:0000256" key="1">
    <source>
        <dbReference type="ARBA" id="ARBA00022617"/>
    </source>
</evidence>
<dbReference type="Pfam" id="PF01126">
    <property type="entry name" value="Heme_oxygenase"/>
    <property type="match status" value="1"/>
</dbReference>
<dbReference type="GO" id="GO:0020037">
    <property type="term" value="F:heme binding"/>
    <property type="evidence" value="ECO:0007669"/>
    <property type="project" value="TreeGrafter"/>
</dbReference>
<dbReference type="PANTHER" id="PTHR10720:SF0">
    <property type="entry name" value="HEME OXYGENASE"/>
    <property type="match status" value="1"/>
</dbReference>
<reference evidence="6" key="5">
    <citation type="submission" date="2024-05" db="EMBL/GenBank/DDBJ databases">
        <authorList>
            <person name="Sun Q."/>
            <person name="Sedlacek I."/>
        </authorList>
    </citation>
    <scope>NUCLEOTIDE SEQUENCE</scope>
    <source>
        <strain evidence="6">CCM 7403</strain>
    </source>
</reference>
<evidence type="ECO:0000256" key="3">
    <source>
        <dbReference type="ARBA" id="ARBA00023004"/>
    </source>
</evidence>